<proteinExistence type="predicted"/>
<comment type="caution">
    <text evidence="1">The sequence shown here is derived from an EMBL/GenBank/DDBJ whole genome shotgun (WGS) entry which is preliminary data.</text>
</comment>
<dbReference type="RefSeq" id="WP_323578739.1">
    <property type="nucleotide sequence ID" value="NZ_JAYGJQ010000003.1"/>
</dbReference>
<reference evidence="1 2" key="1">
    <citation type="submission" date="2023-11" db="EMBL/GenBank/DDBJ databases">
        <title>A Novel Polar Bacteriovorax (B. antarcticus) Isolated from the Biocrust in Antarctica.</title>
        <authorList>
            <person name="Mun W."/>
            <person name="Choi S.Y."/>
            <person name="Mitchell R.J."/>
        </authorList>
    </citation>
    <scope>NUCLEOTIDE SEQUENCE [LARGE SCALE GENOMIC DNA]</scope>
    <source>
        <strain evidence="1 2">PP10</strain>
    </source>
</reference>
<protein>
    <submittedName>
        <fullName evidence="1">Uncharacterized protein</fullName>
    </submittedName>
</protein>
<dbReference type="EMBL" id="JAYGJQ010000003">
    <property type="protein sequence ID" value="MEA9358369.1"/>
    <property type="molecule type" value="Genomic_DNA"/>
</dbReference>
<evidence type="ECO:0000313" key="1">
    <source>
        <dbReference type="EMBL" id="MEA9358369.1"/>
    </source>
</evidence>
<dbReference type="Proteomes" id="UP001302274">
    <property type="component" value="Unassembled WGS sequence"/>
</dbReference>
<accession>A0ABU5VZ91</accession>
<name>A0ABU5VZ91_9BACT</name>
<evidence type="ECO:0000313" key="2">
    <source>
        <dbReference type="Proteomes" id="UP001302274"/>
    </source>
</evidence>
<gene>
    <name evidence="1" type="ORF">SHI21_19190</name>
</gene>
<organism evidence="1 2">
    <name type="scientific">Bacteriovorax antarcticus</name>
    <dbReference type="NCBI Taxonomy" id="3088717"/>
    <lineage>
        <taxon>Bacteria</taxon>
        <taxon>Pseudomonadati</taxon>
        <taxon>Bdellovibrionota</taxon>
        <taxon>Bacteriovoracia</taxon>
        <taxon>Bacteriovoracales</taxon>
        <taxon>Bacteriovoracaceae</taxon>
        <taxon>Bacteriovorax</taxon>
    </lineage>
</organism>
<sequence length="237" mass="27828">MSSENEIINFDDIDVYLLNGIKRNNPKALHGIYQQTFQCWYNTWNHYYHGEYETDVKLSSTEFTRQDEILALFYKGECFATTFFKEVNWDDETAPLDSYFNPWNEEVMEGLIARGKNILICSQFTVARNFRDRKVDIPWKYILSGFNMKRFLESETDAMTGTMRVSKGMGRMSVEAGGTPLATNVPCKDHEGELVDMIAFFQNEVRVVYKKNPWHPKFDKVWDRLNGKFKSQWKLVA</sequence>
<keyword evidence="2" id="KW-1185">Reference proteome</keyword>